<keyword evidence="9" id="KW-1185">Reference proteome</keyword>
<dbReference type="GO" id="GO:0015074">
    <property type="term" value="P:DNA integration"/>
    <property type="evidence" value="ECO:0007669"/>
    <property type="project" value="UniProtKB-KW"/>
</dbReference>
<dbReference type="Proteomes" id="UP000289200">
    <property type="component" value="Unassembled WGS sequence"/>
</dbReference>
<dbReference type="InterPro" id="IPR013762">
    <property type="entry name" value="Integrase-like_cat_sf"/>
</dbReference>
<evidence type="ECO:0000259" key="7">
    <source>
        <dbReference type="PROSITE" id="PS51900"/>
    </source>
</evidence>
<evidence type="ECO:0000256" key="5">
    <source>
        <dbReference type="PROSITE-ProRule" id="PRU01248"/>
    </source>
</evidence>
<evidence type="ECO:0000256" key="1">
    <source>
        <dbReference type="ARBA" id="ARBA00008857"/>
    </source>
</evidence>
<dbReference type="PANTHER" id="PTHR30629">
    <property type="entry name" value="PROPHAGE INTEGRASE"/>
    <property type="match status" value="1"/>
</dbReference>
<dbReference type="PANTHER" id="PTHR30629:SF2">
    <property type="entry name" value="PROPHAGE INTEGRASE INTS-RELATED"/>
    <property type="match status" value="1"/>
</dbReference>
<sequence length="313" mass="34577">MGEVAGGGDPAVKRKAVIAPTVREVAQSFLEEHVDRKRKSSTAAHYRDCLNRLVLPVLGERCITDVTHAEIADWHGDLEDTPYQANRALAVLSALFSFAEKRDTVAKGSNPCRGVEKFPESSRERYLTSEEISRLGEAMEAIESESKVSPYTLAAIRLLLLTGARRGEILTLKWEYVDFERGMLFLPDSKTGRKSIPLNDLALDLLQSLPRESENSWVIPGRKQDRPLVELKTAWRSVLKRASLKNVRIHDLRHTFASIAAAEGASLLIIGKLLGHRNPQTTQRYAHLASDPLRTAGGLVGANLGVALKGKQQ</sequence>
<dbReference type="InterPro" id="IPR050808">
    <property type="entry name" value="Phage_Integrase"/>
</dbReference>
<keyword evidence="4" id="KW-0233">DNA recombination</keyword>
<dbReference type="Gene3D" id="1.10.443.10">
    <property type="entry name" value="Intergrase catalytic core"/>
    <property type="match status" value="1"/>
</dbReference>
<evidence type="ECO:0000313" key="9">
    <source>
        <dbReference type="Proteomes" id="UP000289200"/>
    </source>
</evidence>
<feature type="domain" description="Tyr recombinase" evidence="6">
    <location>
        <begin position="122"/>
        <end position="298"/>
    </location>
</feature>
<gene>
    <name evidence="8" type="ORF">RHODGE_RHODGE_02913</name>
</gene>
<comment type="caution">
    <text evidence="8">The sequence shown here is derived from an EMBL/GenBank/DDBJ whole genome shotgun (WGS) entry which is preliminary data.</text>
</comment>
<evidence type="ECO:0000256" key="4">
    <source>
        <dbReference type="ARBA" id="ARBA00023172"/>
    </source>
</evidence>
<dbReference type="OrthoDB" id="7615137at2"/>
<dbReference type="GO" id="GO:0006310">
    <property type="term" value="P:DNA recombination"/>
    <property type="evidence" value="ECO:0007669"/>
    <property type="project" value="UniProtKB-KW"/>
</dbReference>
<accession>A0A3S4BXA2</accession>
<dbReference type="PROSITE" id="PS51900">
    <property type="entry name" value="CB"/>
    <property type="match status" value="1"/>
</dbReference>
<feature type="domain" description="Core-binding (CB)" evidence="7">
    <location>
        <begin position="20"/>
        <end position="100"/>
    </location>
</feature>
<proteinExistence type="inferred from homology"/>
<evidence type="ECO:0000256" key="2">
    <source>
        <dbReference type="ARBA" id="ARBA00022908"/>
    </source>
</evidence>
<dbReference type="EMBL" id="UWOC01000153">
    <property type="protein sequence ID" value="VCU09744.1"/>
    <property type="molecule type" value="Genomic_DNA"/>
</dbReference>
<dbReference type="Pfam" id="PF00589">
    <property type="entry name" value="Phage_integrase"/>
    <property type="match status" value="1"/>
</dbReference>
<dbReference type="PROSITE" id="PS51898">
    <property type="entry name" value="TYR_RECOMBINASE"/>
    <property type="match status" value="1"/>
</dbReference>
<evidence type="ECO:0000256" key="3">
    <source>
        <dbReference type="ARBA" id="ARBA00023125"/>
    </source>
</evidence>
<dbReference type="InterPro" id="IPR044068">
    <property type="entry name" value="CB"/>
</dbReference>
<organism evidence="8 9">
    <name type="scientific">Rhodoplanes serenus</name>
    <dbReference type="NCBI Taxonomy" id="200615"/>
    <lineage>
        <taxon>Bacteria</taxon>
        <taxon>Pseudomonadati</taxon>
        <taxon>Pseudomonadota</taxon>
        <taxon>Alphaproteobacteria</taxon>
        <taxon>Hyphomicrobiales</taxon>
        <taxon>Nitrobacteraceae</taxon>
        <taxon>Rhodoplanes</taxon>
    </lineage>
</organism>
<dbReference type="GO" id="GO:0003677">
    <property type="term" value="F:DNA binding"/>
    <property type="evidence" value="ECO:0007669"/>
    <property type="project" value="UniProtKB-UniRule"/>
</dbReference>
<dbReference type="AlphaFoldDB" id="A0A3S4BXA2"/>
<evidence type="ECO:0000259" key="6">
    <source>
        <dbReference type="PROSITE" id="PS51898"/>
    </source>
</evidence>
<dbReference type="RefSeq" id="WP_129609557.1">
    <property type="nucleotide sequence ID" value="NZ_UWOC01000153.1"/>
</dbReference>
<dbReference type="CDD" id="cd00796">
    <property type="entry name" value="INT_Rci_Hp1_C"/>
    <property type="match status" value="1"/>
</dbReference>
<dbReference type="Pfam" id="PF14659">
    <property type="entry name" value="Phage_int_SAM_3"/>
    <property type="match status" value="1"/>
</dbReference>
<keyword evidence="2" id="KW-0229">DNA integration</keyword>
<comment type="similarity">
    <text evidence="1">Belongs to the 'phage' integrase family.</text>
</comment>
<keyword evidence="3 5" id="KW-0238">DNA-binding</keyword>
<reference evidence="9" key="1">
    <citation type="submission" date="2018-10" db="EMBL/GenBank/DDBJ databases">
        <authorList>
            <person name="Peiro R."/>
            <person name="Begona"/>
            <person name="Cbmso G."/>
            <person name="Lopez M."/>
            <person name="Gonzalez S."/>
            <person name="Sacristan E."/>
            <person name="Castillo E."/>
        </authorList>
    </citation>
    <scope>NUCLEOTIDE SEQUENCE [LARGE SCALE GENOMIC DNA]</scope>
</reference>
<evidence type="ECO:0000313" key="8">
    <source>
        <dbReference type="EMBL" id="VCU09744.1"/>
    </source>
</evidence>
<dbReference type="InterPro" id="IPR002104">
    <property type="entry name" value="Integrase_catalytic"/>
</dbReference>
<protein>
    <submittedName>
        <fullName evidence="8">Prophage phiRv2 integrase</fullName>
    </submittedName>
</protein>
<dbReference type="InterPro" id="IPR004107">
    <property type="entry name" value="Integrase_SAM-like_N"/>
</dbReference>
<name>A0A3S4BXA2_9BRAD</name>
<dbReference type="SUPFAM" id="SSF56349">
    <property type="entry name" value="DNA breaking-rejoining enzymes"/>
    <property type="match status" value="1"/>
</dbReference>
<dbReference type="InterPro" id="IPR011010">
    <property type="entry name" value="DNA_brk_join_enz"/>
</dbReference>
<dbReference type="InterPro" id="IPR010998">
    <property type="entry name" value="Integrase_recombinase_N"/>
</dbReference>
<dbReference type="Gene3D" id="1.10.150.130">
    <property type="match status" value="1"/>
</dbReference>